<evidence type="ECO:0000256" key="2">
    <source>
        <dbReference type="SAM" id="MobiDB-lite"/>
    </source>
</evidence>
<feature type="compositionally biased region" description="Basic and acidic residues" evidence="2">
    <location>
        <begin position="122"/>
        <end position="157"/>
    </location>
</feature>
<dbReference type="SUPFAM" id="SSF57756">
    <property type="entry name" value="Retrovirus zinc finger-like domains"/>
    <property type="match status" value="1"/>
</dbReference>
<protein>
    <submittedName>
        <fullName evidence="5">Uncharacterized protein LOC106770173</fullName>
    </submittedName>
</protein>
<feature type="domain" description="CCHC-type" evidence="3">
    <location>
        <begin position="176"/>
        <end position="189"/>
    </location>
</feature>
<dbReference type="KEGG" id="vra:106770173"/>
<accession>A0A1S3UZG5</accession>
<dbReference type="OrthoDB" id="1435561at2759"/>
<reference evidence="4" key="1">
    <citation type="journal article" date="2014" name="Nat. Commun.">
        <title>Genome sequence of mungbean and insights into evolution within Vigna species.</title>
        <authorList>
            <person name="Kang Y.J."/>
            <person name="Kim S.K."/>
            <person name="Kim M.Y."/>
            <person name="Lestari P."/>
            <person name="Kim K.H."/>
            <person name="Ha B.K."/>
            <person name="Jun T.H."/>
            <person name="Hwang W.J."/>
            <person name="Lee T."/>
            <person name="Lee J."/>
            <person name="Shim S."/>
            <person name="Yoon M.Y."/>
            <person name="Jang Y.E."/>
            <person name="Han K.S."/>
            <person name="Taeprayoon P."/>
            <person name="Yoon N."/>
            <person name="Somta P."/>
            <person name="Tanya P."/>
            <person name="Kim K.S."/>
            <person name="Gwag J.G."/>
            <person name="Moon J.K."/>
            <person name="Lee Y.H."/>
            <person name="Park B.S."/>
            <person name="Bombarely A."/>
            <person name="Doyle J.J."/>
            <person name="Jackson S.A."/>
            <person name="Schafleitner R."/>
            <person name="Srinives P."/>
            <person name="Varshney R.K."/>
            <person name="Lee S.H."/>
        </authorList>
    </citation>
    <scope>NUCLEOTIDE SEQUENCE [LARGE SCALE GENOMIC DNA]</scope>
    <source>
        <strain evidence="4">cv. VC1973A</strain>
    </source>
</reference>
<reference evidence="5" key="2">
    <citation type="submission" date="2025-08" db="UniProtKB">
        <authorList>
            <consortium name="RefSeq"/>
        </authorList>
    </citation>
    <scope>IDENTIFICATION</scope>
    <source>
        <tissue evidence="5">Leaf</tissue>
    </source>
</reference>
<feature type="region of interest" description="Disordered" evidence="2">
    <location>
        <begin position="104"/>
        <end position="168"/>
    </location>
</feature>
<proteinExistence type="predicted"/>
<dbReference type="AlphaFoldDB" id="A0A1S3UZG5"/>
<dbReference type="RefSeq" id="XP_014511483.1">
    <property type="nucleotide sequence ID" value="XM_014655997.1"/>
</dbReference>
<keyword evidence="1" id="KW-0863">Zinc-finger</keyword>
<dbReference type="InterPro" id="IPR001878">
    <property type="entry name" value="Znf_CCHC"/>
</dbReference>
<dbReference type="Proteomes" id="UP000087766">
    <property type="component" value="Chromosome 8"/>
</dbReference>
<evidence type="ECO:0000256" key="1">
    <source>
        <dbReference type="PROSITE-ProRule" id="PRU00047"/>
    </source>
</evidence>
<organism evidence="4 5">
    <name type="scientific">Vigna radiata var. radiata</name>
    <name type="common">Mung bean</name>
    <name type="synonym">Phaseolus aureus</name>
    <dbReference type="NCBI Taxonomy" id="3916"/>
    <lineage>
        <taxon>Eukaryota</taxon>
        <taxon>Viridiplantae</taxon>
        <taxon>Streptophyta</taxon>
        <taxon>Embryophyta</taxon>
        <taxon>Tracheophyta</taxon>
        <taxon>Spermatophyta</taxon>
        <taxon>Magnoliopsida</taxon>
        <taxon>eudicotyledons</taxon>
        <taxon>Gunneridae</taxon>
        <taxon>Pentapetalae</taxon>
        <taxon>rosids</taxon>
        <taxon>fabids</taxon>
        <taxon>Fabales</taxon>
        <taxon>Fabaceae</taxon>
        <taxon>Papilionoideae</taxon>
        <taxon>50 kb inversion clade</taxon>
        <taxon>NPAAA clade</taxon>
        <taxon>indigoferoid/millettioid clade</taxon>
        <taxon>Phaseoleae</taxon>
        <taxon>Vigna</taxon>
    </lineage>
</organism>
<gene>
    <name evidence="5" type="primary">LOC106770173</name>
</gene>
<dbReference type="PROSITE" id="PS50158">
    <property type="entry name" value="ZF_CCHC"/>
    <property type="match status" value="1"/>
</dbReference>
<name>A0A1S3UZG5_VIGRR</name>
<dbReference type="GO" id="GO:0003676">
    <property type="term" value="F:nucleic acid binding"/>
    <property type="evidence" value="ECO:0007669"/>
    <property type="project" value="InterPro"/>
</dbReference>
<keyword evidence="1" id="KW-0479">Metal-binding</keyword>
<dbReference type="GeneID" id="106770173"/>
<evidence type="ECO:0000259" key="3">
    <source>
        <dbReference type="PROSITE" id="PS50158"/>
    </source>
</evidence>
<evidence type="ECO:0000313" key="5">
    <source>
        <dbReference type="RefSeq" id="XP_014511483.1"/>
    </source>
</evidence>
<dbReference type="GO" id="GO:0008270">
    <property type="term" value="F:zinc ion binding"/>
    <property type="evidence" value="ECO:0007669"/>
    <property type="project" value="UniProtKB-KW"/>
</dbReference>
<keyword evidence="4" id="KW-1185">Reference proteome</keyword>
<evidence type="ECO:0000313" key="4">
    <source>
        <dbReference type="Proteomes" id="UP000087766"/>
    </source>
</evidence>
<sequence>MRVVFRVQKVSNVIEGESMIDSSAKEAWNILVRCHSGGEKVKKVRLQTLRKQYEHLEMEDSDKILRSMPAAFDHIVVTIEETRYMEKLKIEELQSAFEAYEMRQNGRKKHDDQALRTQHVSGEGKKKSNKWKSKDFGQKKKWKKETYEQEEKSDTSNKKGVTKKQYTKKEKKNMECFVCHKKGHLSYECWFNKDA</sequence>
<keyword evidence="1" id="KW-0862">Zinc</keyword>
<dbReference type="InterPro" id="IPR036875">
    <property type="entry name" value="Znf_CCHC_sf"/>
</dbReference>